<name>A0A8B6HNP9_MYTGA</name>
<dbReference type="AlphaFoldDB" id="A0A8B6HNP9"/>
<gene>
    <name evidence="2" type="ORF">MGAL_10B076850</name>
</gene>
<sequence length="232" mass="26519">MLLVIEELLLPMEHSIRYQLGCYQINDVIVNTHSGVDATDVIDLYINGSYPAISAGVFTYDLVSCPNVLEPFICREGRCFRKLEFCFNNFDCRRLENEMHACDCSEDFQCSEICMDMDIGEPCYRNEHCTDASRFPDCNPCEYPQFLCVNNTCKRYNPQVCQPGYCSYEGIRSCDDETTNRSLQLPSTDRPNPQSSNPNLDNGVGYVEKNSLTTKVFLFAIFYRVTSIFFSG</sequence>
<accession>A0A8B6HNP9</accession>
<keyword evidence="3" id="KW-1185">Reference proteome</keyword>
<dbReference type="EMBL" id="UYJE01010368">
    <property type="protein sequence ID" value="VDI82494.1"/>
    <property type="molecule type" value="Genomic_DNA"/>
</dbReference>
<proteinExistence type="predicted"/>
<feature type="region of interest" description="Disordered" evidence="1">
    <location>
        <begin position="179"/>
        <end position="202"/>
    </location>
</feature>
<protein>
    <submittedName>
        <fullName evidence="2">Uncharacterized protein</fullName>
    </submittedName>
</protein>
<feature type="compositionally biased region" description="Polar residues" evidence="1">
    <location>
        <begin position="180"/>
        <end position="200"/>
    </location>
</feature>
<dbReference type="Proteomes" id="UP000596742">
    <property type="component" value="Unassembled WGS sequence"/>
</dbReference>
<evidence type="ECO:0000256" key="1">
    <source>
        <dbReference type="SAM" id="MobiDB-lite"/>
    </source>
</evidence>
<comment type="caution">
    <text evidence="2">The sequence shown here is derived from an EMBL/GenBank/DDBJ whole genome shotgun (WGS) entry which is preliminary data.</text>
</comment>
<reference evidence="2" key="1">
    <citation type="submission" date="2018-11" db="EMBL/GenBank/DDBJ databases">
        <authorList>
            <person name="Alioto T."/>
            <person name="Alioto T."/>
        </authorList>
    </citation>
    <scope>NUCLEOTIDE SEQUENCE</scope>
</reference>
<organism evidence="2 3">
    <name type="scientific">Mytilus galloprovincialis</name>
    <name type="common">Mediterranean mussel</name>
    <dbReference type="NCBI Taxonomy" id="29158"/>
    <lineage>
        <taxon>Eukaryota</taxon>
        <taxon>Metazoa</taxon>
        <taxon>Spiralia</taxon>
        <taxon>Lophotrochozoa</taxon>
        <taxon>Mollusca</taxon>
        <taxon>Bivalvia</taxon>
        <taxon>Autobranchia</taxon>
        <taxon>Pteriomorphia</taxon>
        <taxon>Mytilida</taxon>
        <taxon>Mytiloidea</taxon>
        <taxon>Mytilidae</taxon>
        <taxon>Mytilinae</taxon>
        <taxon>Mytilus</taxon>
    </lineage>
</organism>
<evidence type="ECO:0000313" key="3">
    <source>
        <dbReference type="Proteomes" id="UP000596742"/>
    </source>
</evidence>
<evidence type="ECO:0000313" key="2">
    <source>
        <dbReference type="EMBL" id="VDI82494.1"/>
    </source>
</evidence>